<dbReference type="RefSeq" id="WP_152119644.1">
    <property type="nucleotide sequence ID" value="NZ_QJOW01000002.1"/>
</dbReference>
<evidence type="ECO:0000259" key="2">
    <source>
        <dbReference type="Pfam" id="PF22763"/>
    </source>
</evidence>
<organism evidence="3 4">
    <name type="scientific">Halosegnis rubeus</name>
    <dbReference type="NCBI Taxonomy" id="2212850"/>
    <lineage>
        <taxon>Archaea</taxon>
        <taxon>Methanobacteriati</taxon>
        <taxon>Methanobacteriota</taxon>
        <taxon>Stenosarchaea group</taxon>
        <taxon>Halobacteria</taxon>
        <taxon>Halobacteriales</taxon>
        <taxon>Natronomonadaceae</taxon>
        <taxon>Halosegnis</taxon>
    </lineage>
</organism>
<dbReference type="Pfam" id="PF22763">
    <property type="entry name" value="NrS1-1_pol-like_HBD"/>
    <property type="match status" value="1"/>
</dbReference>
<proteinExistence type="predicted"/>
<gene>
    <name evidence="3" type="ORF">DMP03_05175</name>
</gene>
<evidence type="ECO:0000256" key="1">
    <source>
        <dbReference type="SAM" id="MobiDB-lite"/>
    </source>
</evidence>
<accession>A0A5N5UER0</accession>
<dbReference type="EMBL" id="QJOW01000002">
    <property type="protein sequence ID" value="KAB7516759.1"/>
    <property type="molecule type" value="Genomic_DNA"/>
</dbReference>
<feature type="region of interest" description="Disordered" evidence="1">
    <location>
        <begin position="160"/>
        <end position="202"/>
    </location>
</feature>
<comment type="caution">
    <text evidence="3">The sequence shown here is derived from an EMBL/GenBank/DDBJ whole genome shotgun (WGS) entry which is preliminary data.</text>
</comment>
<dbReference type="Proteomes" id="UP000326302">
    <property type="component" value="Unassembled WGS sequence"/>
</dbReference>
<dbReference type="OrthoDB" id="238910at2157"/>
<evidence type="ECO:0000313" key="4">
    <source>
        <dbReference type="Proteomes" id="UP000326302"/>
    </source>
</evidence>
<feature type="region of interest" description="Disordered" evidence="1">
    <location>
        <begin position="1"/>
        <end position="21"/>
    </location>
</feature>
<reference evidence="3 4" key="1">
    <citation type="submission" date="2019-10" db="EMBL/GenBank/DDBJ databases">
        <title>Unraveling microbial dark matter from salterns through culturing: the case of the genus Halosegnis.</title>
        <authorList>
            <person name="Duran-Viseras A."/>
            <person name="Andrei A.-S."/>
            <person name="Vera-Gargallo B."/>
            <person name="Ghai R."/>
            <person name="Sanchez-Porro C."/>
            <person name="Ventosa A."/>
        </authorList>
    </citation>
    <scope>NUCLEOTIDE SEQUENCE [LARGE SCALE GENOMIC DNA]</scope>
    <source>
        <strain evidence="3 4">F17-44</strain>
    </source>
</reference>
<name>A0A5N5UER0_9EURY</name>
<sequence>MTTFTFQQDSRENTGGDDFPSRLKQRDCWLVTQDKEPVTPSSKWQHSENLLTFAEAQAEAHRIGGQVAFCFTEDDPFVGFDLDDVKRNGEFTKEARTIVQRLDSYTEVSSSGTGLHVIAEANHSDDRKHRGDLSEGDHLEVYDESRYFVLTGDVYDGHTSVESRSSVARTTQEEYLPVDDQPDTGGDQKPMSEQEFGGGDVDATPEQVRRTIREYGASSRTSVDGDAILRLWDGSDAGYSGDTSRADMAFVKHLYFWCKGDEQLIDECFRASGRMRPKWDEYRGNQTYGEMTIGKAYRGDTFEGEYL</sequence>
<evidence type="ECO:0000313" key="3">
    <source>
        <dbReference type="EMBL" id="KAB7516759.1"/>
    </source>
</evidence>
<feature type="compositionally biased region" description="Basic and acidic residues" evidence="1">
    <location>
        <begin position="9"/>
        <end position="21"/>
    </location>
</feature>
<dbReference type="AlphaFoldDB" id="A0A5N5UER0"/>
<protein>
    <recommendedName>
        <fullName evidence="2">NrS-1 polymerase-like HBD domain-containing protein</fullName>
    </recommendedName>
</protein>
<feature type="domain" description="NrS-1 polymerase-like HBD" evidence="2">
    <location>
        <begin position="244"/>
        <end position="298"/>
    </location>
</feature>
<dbReference type="InterPro" id="IPR054468">
    <property type="entry name" value="NrSPol-like_HBD"/>
</dbReference>